<evidence type="ECO:0000313" key="1">
    <source>
        <dbReference type="EMBL" id="KGP90299.1"/>
    </source>
</evidence>
<keyword evidence="2" id="KW-1185">Reference proteome</keyword>
<comment type="caution">
    <text evidence="1">The sequence shown here is derived from an EMBL/GenBank/DDBJ whole genome shotgun (WGS) entry which is preliminary data.</text>
</comment>
<dbReference type="RefSeq" id="WP_036786336.1">
    <property type="nucleotide sequence ID" value="NZ_AVBG01000014.1"/>
</dbReference>
<evidence type="ECO:0000313" key="2">
    <source>
        <dbReference type="Proteomes" id="UP000030153"/>
    </source>
</evidence>
<name>A0A0A2UQT6_9BACI</name>
<reference evidence="1 2" key="1">
    <citation type="submission" date="2013-08" db="EMBL/GenBank/DDBJ databases">
        <title>Genome of Pontibacillus chungwhensis.</title>
        <authorList>
            <person name="Wang Q."/>
            <person name="Wang G."/>
        </authorList>
    </citation>
    <scope>NUCLEOTIDE SEQUENCE [LARGE SCALE GENOMIC DNA]</scope>
    <source>
        <strain evidence="1 2">BH030062</strain>
    </source>
</reference>
<sequence>MELLQFLKDEGYSETIVHDQQSRPIYYNLNDISDDMQLYSTLNIQPVRIEYFPFDARPYFVSVEESRKQIIYVQKGK</sequence>
<dbReference type="OrthoDB" id="2971848at2"/>
<dbReference type="Proteomes" id="UP000030153">
    <property type="component" value="Unassembled WGS sequence"/>
</dbReference>
<proteinExistence type="predicted"/>
<dbReference type="AlphaFoldDB" id="A0A0A2UQT6"/>
<dbReference type="EMBL" id="AVBG01000014">
    <property type="protein sequence ID" value="KGP90299.1"/>
    <property type="molecule type" value="Genomic_DNA"/>
</dbReference>
<protein>
    <submittedName>
        <fullName evidence="1">Uncharacterized protein</fullName>
    </submittedName>
</protein>
<accession>A0A0A2UQT6</accession>
<organism evidence="1 2">
    <name type="scientific">Pontibacillus chungwhensis BH030062</name>
    <dbReference type="NCBI Taxonomy" id="1385513"/>
    <lineage>
        <taxon>Bacteria</taxon>
        <taxon>Bacillati</taxon>
        <taxon>Bacillota</taxon>
        <taxon>Bacilli</taxon>
        <taxon>Bacillales</taxon>
        <taxon>Bacillaceae</taxon>
        <taxon>Pontibacillus</taxon>
    </lineage>
</organism>
<gene>
    <name evidence="1" type="ORF">N780_05960</name>
</gene>